<keyword evidence="2" id="KW-0378">Hydrolase</keyword>
<dbReference type="EMBL" id="JBANAX010000074">
    <property type="protein sequence ID" value="KAL1223418.1"/>
    <property type="molecule type" value="Genomic_DNA"/>
</dbReference>
<dbReference type="InterPro" id="IPR043502">
    <property type="entry name" value="DNA/RNA_pol_sf"/>
</dbReference>
<feature type="compositionally biased region" description="Basic and acidic residues" evidence="3">
    <location>
        <begin position="333"/>
        <end position="344"/>
    </location>
</feature>
<evidence type="ECO:0000256" key="2">
    <source>
        <dbReference type="ARBA" id="ARBA00022801"/>
    </source>
</evidence>
<keyword evidence="1" id="KW-0479">Metal-binding</keyword>
<dbReference type="InterPro" id="IPR025724">
    <property type="entry name" value="GAG-pre-integrase_dom"/>
</dbReference>
<comment type="caution">
    <text evidence="5">The sequence shown here is derived from an EMBL/GenBank/DDBJ whole genome shotgun (WGS) entry which is preliminary data.</text>
</comment>
<reference evidence="5 6" key="1">
    <citation type="submission" date="2024-04" db="EMBL/GenBank/DDBJ databases">
        <title>Genome assembly C_amara_ONT_v2.</title>
        <authorList>
            <person name="Yant L."/>
            <person name="Moore C."/>
            <person name="Slenker M."/>
        </authorList>
    </citation>
    <scope>NUCLEOTIDE SEQUENCE [LARGE SCALE GENOMIC DNA]</scope>
    <source>
        <tissue evidence="5">Leaf</tissue>
    </source>
</reference>
<dbReference type="PANTHER" id="PTHR42648:SF28">
    <property type="entry name" value="TRANSPOSON-ENCODED PROTEIN WITH RIBONUCLEASE H-LIKE AND RETROVIRUS ZINC FINGER-LIKE DOMAINS"/>
    <property type="match status" value="1"/>
</dbReference>
<name>A0ABD1C1T7_CARAN</name>
<evidence type="ECO:0000256" key="1">
    <source>
        <dbReference type="ARBA" id="ARBA00022723"/>
    </source>
</evidence>
<sequence length="804" mass="92510">MQVFYKEKEVLAGDYKDTLYFLDGMPEMEQANAAVRSVDTTDLWHIRLGHMNARGLQLLVKKELIKSRDVKDFKQCEFCILGKAHRISFKIGIHTSKEPLEYVHSDLWGSPNVTPSLSKCQYYMSLVDDFSRKVWVYFLRTKDEAYEKFVEWKSITENQCGKKLKALRTDNGLEYCNKTFDDHCKLHGILRHKTCPYTPQQNGVAERLNRTILEKVRSLLSETGLGESFWAEATSTVVYMINITPSTPLNFEIPEEVWSGRKPEYSHMRRFGCLVYYHVDQGKLKPRAKKWIFMGYPQGVKGYRIWSLDDKKCIVSRDTIFCEDVVYKDIGKTSKDQGDVSDPKGKKKVTFELPGDHDNVDGSTASGGNSGGGGVMPDSDQGEEENSGDESGPEVSNSPLDNYLLARDRVRRNIKKPSRFVEADIVAYALNVAKLMDEDEPNNYQEAISGRYKEQWKAAMKEEMESHHKNQTWNLIPKPEKQRVVGCKWVFKFKPEIPGVEKPRFKARLVAKGFSQIEGIDYHEVFSLVVKHITIRLMLSMVVDLNIELEQLDVKTAFLHGKLDERILMEQPEGYVKGDDKVCLLQRSLYGLKQSPRQWNLRFDQFIKSQGYSRSEYDPCVYLKCYKEDCYVYLLLYVDDMLVAAKDMKEIIKLKTILSSEFEMKDLGAASRILGMDISRDRSKGVLKLSQQAYLEKVLRKFSMDQSKPVQTPMGCHFKLSSRKEEEKAETEAEMKQVPYSNAVGSLMYAMVGSRPDLAYTVGLVSRFMGSPNQNHWDAVQWILRYIINSKDLSLTFKKSEKLK</sequence>
<gene>
    <name evidence="5" type="ORF">V5N11_003480</name>
</gene>
<dbReference type="Pfam" id="PF00665">
    <property type="entry name" value="rve"/>
    <property type="match status" value="1"/>
</dbReference>
<dbReference type="GO" id="GO:0046872">
    <property type="term" value="F:metal ion binding"/>
    <property type="evidence" value="ECO:0007669"/>
    <property type="project" value="UniProtKB-KW"/>
</dbReference>
<keyword evidence="6" id="KW-1185">Reference proteome</keyword>
<dbReference type="AlphaFoldDB" id="A0ABD1C1T7"/>
<evidence type="ECO:0000256" key="3">
    <source>
        <dbReference type="SAM" id="MobiDB-lite"/>
    </source>
</evidence>
<dbReference type="PANTHER" id="PTHR42648">
    <property type="entry name" value="TRANSPOSASE, PUTATIVE-RELATED"/>
    <property type="match status" value="1"/>
</dbReference>
<proteinExistence type="predicted"/>
<organism evidence="5 6">
    <name type="scientific">Cardamine amara subsp. amara</name>
    <dbReference type="NCBI Taxonomy" id="228776"/>
    <lineage>
        <taxon>Eukaryota</taxon>
        <taxon>Viridiplantae</taxon>
        <taxon>Streptophyta</taxon>
        <taxon>Embryophyta</taxon>
        <taxon>Tracheophyta</taxon>
        <taxon>Spermatophyta</taxon>
        <taxon>Magnoliopsida</taxon>
        <taxon>eudicotyledons</taxon>
        <taxon>Gunneridae</taxon>
        <taxon>Pentapetalae</taxon>
        <taxon>rosids</taxon>
        <taxon>malvids</taxon>
        <taxon>Brassicales</taxon>
        <taxon>Brassicaceae</taxon>
        <taxon>Cardamineae</taxon>
        <taxon>Cardamine</taxon>
    </lineage>
</organism>
<dbReference type="Gene3D" id="3.30.420.10">
    <property type="entry name" value="Ribonuclease H-like superfamily/Ribonuclease H"/>
    <property type="match status" value="1"/>
</dbReference>
<feature type="region of interest" description="Disordered" evidence="3">
    <location>
        <begin position="333"/>
        <end position="402"/>
    </location>
</feature>
<dbReference type="Proteomes" id="UP001558713">
    <property type="component" value="Unassembled WGS sequence"/>
</dbReference>
<evidence type="ECO:0000259" key="4">
    <source>
        <dbReference type="PROSITE" id="PS50994"/>
    </source>
</evidence>
<dbReference type="Pfam" id="PF07727">
    <property type="entry name" value="RVT_2"/>
    <property type="match status" value="1"/>
</dbReference>
<dbReference type="Pfam" id="PF13976">
    <property type="entry name" value="gag_pre-integrs"/>
    <property type="match status" value="1"/>
</dbReference>
<feature type="domain" description="Integrase catalytic" evidence="4">
    <location>
        <begin position="95"/>
        <end position="262"/>
    </location>
</feature>
<dbReference type="InterPro" id="IPR039537">
    <property type="entry name" value="Retrotran_Ty1/copia-like"/>
</dbReference>
<dbReference type="InterPro" id="IPR013103">
    <property type="entry name" value="RVT_2"/>
</dbReference>
<dbReference type="InterPro" id="IPR001584">
    <property type="entry name" value="Integrase_cat-core"/>
</dbReference>
<dbReference type="Pfam" id="PF25597">
    <property type="entry name" value="SH3_retrovirus"/>
    <property type="match status" value="1"/>
</dbReference>
<dbReference type="PROSITE" id="PS50994">
    <property type="entry name" value="INTEGRASE"/>
    <property type="match status" value="1"/>
</dbReference>
<dbReference type="SUPFAM" id="SSF53098">
    <property type="entry name" value="Ribonuclease H-like"/>
    <property type="match status" value="1"/>
</dbReference>
<dbReference type="InterPro" id="IPR012337">
    <property type="entry name" value="RNaseH-like_sf"/>
</dbReference>
<dbReference type="GO" id="GO:0016787">
    <property type="term" value="F:hydrolase activity"/>
    <property type="evidence" value="ECO:0007669"/>
    <property type="project" value="UniProtKB-KW"/>
</dbReference>
<dbReference type="InterPro" id="IPR057670">
    <property type="entry name" value="SH3_retrovirus"/>
</dbReference>
<dbReference type="SUPFAM" id="SSF56672">
    <property type="entry name" value="DNA/RNA polymerases"/>
    <property type="match status" value="1"/>
</dbReference>
<protein>
    <submittedName>
        <fullName evidence="5">Retrovirus-related Pol polyprotein from transposon TNT 1-94</fullName>
    </submittedName>
</protein>
<evidence type="ECO:0000313" key="5">
    <source>
        <dbReference type="EMBL" id="KAL1223418.1"/>
    </source>
</evidence>
<feature type="compositionally biased region" description="Acidic residues" evidence="3">
    <location>
        <begin position="380"/>
        <end position="392"/>
    </location>
</feature>
<dbReference type="InterPro" id="IPR036397">
    <property type="entry name" value="RNaseH_sf"/>
</dbReference>
<accession>A0ABD1C1T7</accession>
<evidence type="ECO:0000313" key="6">
    <source>
        <dbReference type="Proteomes" id="UP001558713"/>
    </source>
</evidence>